<comment type="caution">
    <text evidence="2">The sequence shown here is derived from an EMBL/GenBank/DDBJ whole genome shotgun (WGS) entry which is preliminary data.</text>
</comment>
<accession>A0A8B2P048</accession>
<protein>
    <submittedName>
        <fullName evidence="2">Uncharacterized protein</fullName>
    </submittedName>
</protein>
<feature type="transmembrane region" description="Helical" evidence="1">
    <location>
        <begin position="48"/>
        <end position="74"/>
    </location>
</feature>
<dbReference type="OrthoDB" id="7906671at2"/>
<name>A0A8B2P048_9HYPH</name>
<feature type="transmembrane region" description="Helical" evidence="1">
    <location>
        <begin position="12"/>
        <end position="36"/>
    </location>
</feature>
<evidence type="ECO:0000313" key="3">
    <source>
        <dbReference type="Proteomes" id="UP000249590"/>
    </source>
</evidence>
<evidence type="ECO:0000256" key="1">
    <source>
        <dbReference type="SAM" id="Phobius"/>
    </source>
</evidence>
<feature type="transmembrane region" description="Helical" evidence="1">
    <location>
        <begin position="86"/>
        <end position="106"/>
    </location>
</feature>
<dbReference type="Proteomes" id="UP000249590">
    <property type="component" value="Unassembled WGS sequence"/>
</dbReference>
<proteinExistence type="predicted"/>
<keyword evidence="1" id="KW-0812">Transmembrane</keyword>
<keyword evidence="1" id="KW-0472">Membrane</keyword>
<dbReference type="AlphaFoldDB" id="A0A8B2P048"/>
<keyword evidence="3" id="KW-1185">Reference proteome</keyword>
<keyword evidence="1" id="KW-1133">Transmembrane helix</keyword>
<dbReference type="EMBL" id="QHHQ01000001">
    <property type="protein sequence ID" value="RAI03334.1"/>
    <property type="molecule type" value="Genomic_DNA"/>
</dbReference>
<dbReference type="RefSeq" id="WP_111341917.1">
    <property type="nucleotide sequence ID" value="NZ_JAIWKD010000001.1"/>
</dbReference>
<feature type="transmembrane region" description="Helical" evidence="1">
    <location>
        <begin position="118"/>
        <end position="137"/>
    </location>
</feature>
<gene>
    <name evidence="2" type="ORF">DLJ53_02110</name>
</gene>
<reference evidence="2 3" key="1">
    <citation type="submission" date="2018-05" db="EMBL/GenBank/DDBJ databases">
        <title>Acuticoccus sediminis sp. nov., isolated from deep-sea sediment of Indian Ocean.</title>
        <authorList>
            <person name="Liu X."/>
            <person name="Lai Q."/>
            <person name="Du Y."/>
            <person name="Sun F."/>
            <person name="Zhang X."/>
            <person name="Wang S."/>
            <person name="Shao Z."/>
        </authorList>
    </citation>
    <scope>NUCLEOTIDE SEQUENCE [LARGE SCALE GENOMIC DNA]</scope>
    <source>
        <strain evidence="2 3">PTG4-2</strain>
    </source>
</reference>
<sequence>MFAIWGLTAQIIMISIAFPTACLAASAVATLVIFGIDPATLGASTWPQIVHLSFVILSMTLGAVVTSFWPAMIAATVTEGFKLRSLLAYLITGAVVGLVRVMPVTAAVSGEAMPLDTAAAQLSIACGAIGGLVYWAIAGRSAGRWLELPWFEERRWR</sequence>
<organism evidence="2 3">
    <name type="scientific">Acuticoccus sediminis</name>
    <dbReference type="NCBI Taxonomy" id="2184697"/>
    <lineage>
        <taxon>Bacteria</taxon>
        <taxon>Pseudomonadati</taxon>
        <taxon>Pseudomonadota</taxon>
        <taxon>Alphaproteobacteria</taxon>
        <taxon>Hyphomicrobiales</taxon>
        <taxon>Amorphaceae</taxon>
        <taxon>Acuticoccus</taxon>
    </lineage>
</organism>
<evidence type="ECO:0000313" key="2">
    <source>
        <dbReference type="EMBL" id="RAI03334.1"/>
    </source>
</evidence>